<organism evidence="1 2">
    <name type="scientific">Actinomadura miaoliensis</name>
    <dbReference type="NCBI Taxonomy" id="430685"/>
    <lineage>
        <taxon>Bacteria</taxon>
        <taxon>Bacillati</taxon>
        <taxon>Actinomycetota</taxon>
        <taxon>Actinomycetes</taxon>
        <taxon>Streptosporangiales</taxon>
        <taxon>Thermomonosporaceae</taxon>
        <taxon>Actinomadura</taxon>
    </lineage>
</organism>
<name>A0ABP7WNM9_9ACTN</name>
<dbReference type="Proteomes" id="UP001500683">
    <property type="component" value="Unassembled WGS sequence"/>
</dbReference>
<comment type="caution">
    <text evidence="1">The sequence shown here is derived from an EMBL/GenBank/DDBJ whole genome shotgun (WGS) entry which is preliminary data.</text>
</comment>
<accession>A0ABP7WNM9</accession>
<gene>
    <name evidence="1" type="ORF">GCM10022214_63240</name>
</gene>
<evidence type="ECO:0000313" key="2">
    <source>
        <dbReference type="Proteomes" id="UP001500683"/>
    </source>
</evidence>
<protein>
    <recommendedName>
        <fullName evidence="3">C2H2-type domain-containing protein</fullName>
    </recommendedName>
</protein>
<keyword evidence="2" id="KW-1185">Reference proteome</keyword>
<dbReference type="RefSeq" id="WP_344954899.1">
    <property type="nucleotide sequence ID" value="NZ_BAAAZG010000047.1"/>
</dbReference>
<proteinExistence type="predicted"/>
<evidence type="ECO:0000313" key="1">
    <source>
        <dbReference type="EMBL" id="GAA4092807.1"/>
    </source>
</evidence>
<evidence type="ECO:0008006" key="3">
    <source>
        <dbReference type="Google" id="ProtNLM"/>
    </source>
</evidence>
<dbReference type="EMBL" id="BAAAZG010000047">
    <property type="protein sequence ID" value="GAA4092807.1"/>
    <property type="molecule type" value="Genomic_DNA"/>
</dbReference>
<sequence>MRDTWSSHESWVYECLNCLTTWPEEFEVIHTADGHGGEVVVYSHEGHPCTTPWLDHVCPRCRCQNVKTFPGTRRRERAQAQAAARDDLEIVFRLRRLHAW</sequence>
<reference evidence="2" key="1">
    <citation type="journal article" date="2019" name="Int. J. Syst. Evol. Microbiol.">
        <title>The Global Catalogue of Microorganisms (GCM) 10K type strain sequencing project: providing services to taxonomists for standard genome sequencing and annotation.</title>
        <authorList>
            <consortium name="The Broad Institute Genomics Platform"/>
            <consortium name="The Broad Institute Genome Sequencing Center for Infectious Disease"/>
            <person name="Wu L."/>
            <person name="Ma J."/>
        </authorList>
    </citation>
    <scope>NUCLEOTIDE SEQUENCE [LARGE SCALE GENOMIC DNA]</scope>
    <source>
        <strain evidence="2">JCM 16702</strain>
    </source>
</reference>